<evidence type="ECO:0000259" key="15">
    <source>
        <dbReference type="SMART" id="SM00479"/>
    </source>
</evidence>
<organism evidence="17 18">
    <name type="scientific">Effusibacillus lacus</name>
    <dbReference type="NCBI Taxonomy" id="1348429"/>
    <lineage>
        <taxon>Bacteria</taxon>
        <taxon>Bacillati</taxon>
        <taxon>Bacillota</taxon>
        <taxon>Bacilli</taxon>
        <taxon>Bacillales</taxon>
        <taxon>Alicyclobacillaceae</taxon>
        <taxon>Effusibacillus</taxon>
    </lineage>
</organism>
<dbReference type="Pfam" id="PF11490">
    <property type="entry name" value="DNA_pol3_a_NII"/>
    <property type="match status" value="1"/>
</dbReference>
<feature type="domain" description="Exonuclease" evidence="15">
    <location>
        <begin position="427"/>
        <end position="593"/>
    </location>
</feature>
<evidence type="ECO:0000313" key="18">
    <source>
        <dbReference type="Proteomes" id="UP000217785"/>
    </source>
</evidence>
<accession>A0A292YDT7</accession>
<dbReference type="Gene3D" id="6.10.140.1510">
    <property type="match status" value="1"/>
</dbReference>
<dbReference type="InterPro" id="IPR040982">
    <property type="entry name" value="DNA_pol3_finger"/>
</dbReference>
<feature type="domain" description="Polymerase/histidinol phosphatase N-terminal" evidence="16">
    <location>
        <begin position="338"/>
        <end position="405"/>
    </location>
</feature>
<dbReference type="Gene3D" id="1.10.150.700">
    <property type="entry name" value="PolC, middle finger domain"/>
    <property type="match status" value="1"/>
</dbReference>
<evidence type="ECO:0000256" key="1">
    <source>
        <dbReference type="ARBA" id="ARBA00003452"/>
    </source>
</evidence>
<evidence type="ECO:0000256" key="3">
    <source>
        <dbReference type="ARBA" id="ARBA00022490"/>
    </source>
</evidence>
<dbReference type="RefSeq" id="WP_096182286.1">
    <property type="nucleotide sequence ID" value="NZ_BDUF01000059.1"/>
</dbReference>
<dbReference type="Pfam" id="PF01336">
    <property type="entry name" value="tRNA_anti-codon"/>
    <property type="match status" value="1"/>
</dbReference>
<evidence type="ECO:0000256" key="2">
    <source>
        <dbReference type="ARBA" id="ARBA00004496"/>
    </source>
</evidence>
<name>A0A292YDT7_9BACL</name>
<comment type="function">
    <text evidence="1 13">Required for replicative DNA synthesis. This DNA polymerase also exhibits 3' to 5' exonuclease activity.</text>
</comment>
<dbReference type="GO" id="GO:0005737">
    <property type="term" value="C:cytoplasm"/>
    <property type="evidence" value="ECO:0007669"/>
    <property type="project" value="UniProtKB-SubCell"/>
</dbReference>
<dbReference type="Gene3D" id="3.30.1900.20">
    <property type="match status" value="2"/>
</dbReference>
<dbReference type="InterPro" id="IPR024754">
    <property type="entry name" value="DNA_PolC-like_N_II"/>
</dbReference>
<evidence type="ECO:0000256" key="14">
    <source>
        <dbReference type="SAM" id="Coils"/>
    </source>
</evidence>
<dbReference type="Gene3D" id="1.10.150.870">
    <property type="match status" value="1"/>
</dbReference>
<dbReference type="NCBIfam" id="TIGR01405">
    <property type="entry name" value="polC_Gram_pos"/>
    <property type="match status" value="1"/>
</dbReference>
<dbReference type="InterPro" id="IPR029460">
    <property type="entry name" value="DNAPol_HHH"/>
</dbReference>
<dbReference type="Pfam" id="PF14579">
    <property type="entry name" value="HHH_6"/>
    <property type="match status" value="1"/>
</dbReference>
<dbReference type="SUPFAM" id="SSF53098">
    <property type="entry name" value="Ribonuclease H-like"/>
    <property type="match status" value="1"/>
</dbReference>
<evidence type="ECO:0000256" key="6">
    <source>
        <dbReference type="ARBA" id="ARBA00022705"/>
    </source>
</evidence>
<dbReference type="Pfam" id="PF02811">
    <property type="entry name" value="PHP"/>
    <property type="match status" value="2"/>
</dbReference>
<dbReference type="InterPro" id="IPR012340">
    <property type="entry name" value="NA-bd_OB-fold"/>
</dbReference>
<keyword evidence="6 13" id="KW-0235">DNA replication</keyword>
<sequence>MSLVETTGKRLSAFSEMIGWKDPALLDFTERVFIEKVIVSRSKRQIVICFAVPDRLPSHVYQQVADGLATRLPIQASVKTRFRYPSEPEDIREWIDQYWNLCLERVFGSDPVSASALKQAERTVAGNQIILALMNQLSVDHMHKKGVSSAIERWFREEVGLSVQVRFQLDELAREKVESIRQKTMEEEQTLVEQMRQAIAEETKEKEEQAAPDAQVPQKLAIGKEIDDPLTEIRLIGDEMRKVAVKGRVFGLETRELASGRTLFQFNLTDNTDSIMCKIFAKEGKSLDALKLLTDNKWVHVRGSVQFDTFAKELVLIAQDLFEIDPPKRVDTAPEKRVELHLHTQMSSLDGVTPVKDLVSQAAKWGHSAVAITDHGVVQSFPEAYSAAKKAGIKCILGLEAYVVDDGVPIIYKLTDENNYRIDDNTPYVVFDTETTGLNAAENTLIEIAAVKMKGSEIIDQWTTLIDPETEISDKITELTGITNEMVKGQPKLAEALAKFREFVEDAVLVAHNAEFDLGFISVCASRVGMSEWTNPVLDTLPLARKLYPSEKNYRLKTLTQKFGVELVNHHRALDDTIATAKVFQHMLKDMRERGIERLSQLNENDGNIDYTKIRPFHATLLVKNKTGLKNLYKIVSESHVKYFYRHPRVPRSLLVKYREGLLVGTACQNGELFQAILRGKNQQELTEIADFYDYLEIQPLGHYKPLLKNESISSLESVKDYHNQIIEIGKQLDKPVVATGDVHFLNPEDEIYRDIFLQSVGDSQAGDQPPLYFMTTDEMLAAFSHMGEDTAKQIVVDNPQWIANQIEDVSPIPDKLYTPIIEGADDELRAMCYETAHRLYGDPLPEIVEKRLEKELTSIITHGFAVIYLISSRLVKKSLADGYLVGSRGSVGSSLVATFSDITEVNPLPPHYLCPSCKYSEFIADGSVGSGFDLPDKECPQCGSKLNKDGQDIPFETFLGFKGDKVPDIDLNFSGEYQPRAHKYTQELFGEDYVYRAGTIATVAEKTAFGYVKKYAEEKGKTLRSAEVARLVNGCTGIKRTTGQHPGGIIVVPDYMDIYDCCPIQYPADDSSSEWRTTHFDFHSIHDNLLKLDILGHDDPTVIRMLQDLTGLDPKKIPVDDPKVMSLFSGTEALGVTPEQIRSKTGTYGIPEFGTKFVRQMLEDTKPSTFAELVQISGLSHGTDVWLNNAQELIRKGICKLSDVIGCRDDIMVYLIYQGLDPGRAFKIMESVRKGKGVTPEDEEYMKSFGVPDWYIWSCKQIKYMFPKAHASAYVLMAVRIAWFKVHRPLEFYATYFTVRADDFDLELMCQGYQAIWKKIEEIEGKGINATPKEKALLTVLEMALEMTARGYKFYPLDLYKSDATRFLVMEDGLLPPFGALAGVGESAAKGIVAAREQGPLLSVEDLQQRSRASKTVIELLQGFGCLKDLPETNQLSLF</sequence>
<dbReference type="InterPro" id="IPR006308">
    <property type="entry name" value="Pol_III_a_PolC-type_gram_pos"/>
</dbReference>
<evidence type="ECO:0000256" key="8">
    <source>
        <dbReference type="ARBA" id="ARBA00022801"/>
    </source>
</evidence>
<keyword evidence="5 13" id="KW-0548">Nucleotidyltransferase</keyword>
<dbReference type="Proteomes" id="UP000217785">
    <property type="component" value="Unassembled WGS sequence"/>
</dbReference>
<dbReference type="InterPro" id="IPR003141">
    <property type="entry name" value="Pol/His_phosphatase_N"/>
</dbReference>
<keyword evidence="10 13" id="KW-0239">DNA-directed DNA polymerase</keyword>
<comment type="similarity">
    <text evidence="13">Belongs to the DNA polymerase type-C family. PolC subfamily.</text>
</comment>
<dbReference type="InterPro" id="IPR004013">
    <property type="entry name" value="PHP_dom"/>
</dbReference>
<evidence type="ECO:0000256" key="9">
    <source>
        <dbReference type="ARBA" id="ARBA00022839"/>
    </source>
</evidence>
<comment type="catalytic activity">
    <reaction evidence="12 13">
        <text>DNA(n) + a 2'-deoxyribonucleoside 5'-triphosphate = DNA(n+1) + diphosphate</text>
        <dbReference type="Rhea" id="RHEA:22508"/>
        <dbReference type="Rhea" id="RHEA-COMP:17339"/>
        <dbReference type="Rhea" id="RHEA-COMP:17340"/>
        <dbReference type="ChEBI" id="CHEBI:33019"/>
        <dbReference type="ChEBI" id="CHEBI:61560"/>
        <dbReference type="ChEBI" id="CHEBI:173112"/>
        <dbReference type="EC" id="2.7.7.7"/>
    </reaction>
</comment>
<dbReference type="HAMAP" id="MF_00356">
    <property type="entry name" value="DNApol_PolC"/>
    <property type="match status" value="1"/>
</dbReference>
<dbReference type="NCBIfam" id="TIGR00573">
    <property type="entry name" value="dnaq"/>
    <property type="match status" value="1"/>
</dbReference>
<keyword evidence="9 13" id="KW-0269">Exonuclease</keyword>
<dbReference type="InterPro" id="IPR012337">
    <property type="entry name" value="RNaseH-like_sf"/>
</dbReference>
<dbReference type="CDD" id="cd06127">
    <property type="entry name" value="DEDDh"/>
    <property type="match status" value="1"/>
</dbReference>
<keyword evidence="7 13" id="KW-0540">Nuclease</keyword>
<dbReference type="InterPro" id="IPR036397">
    <property type="entry name" value="RNaseH_sf"/>
</dbReference>
<dbReference type="EC" id="2.7.7.7" evidence="13"/>
<gene>
    <name evidence="13" type="primary">polC</name>
    <name evidence="17" type="ORF">EFBL_2189</name>
</gene>
<evidence type="ECO:0000313" key="17">
    <source>
        <dbReference type="EMBL" id="GAX90562.1"/>
    </source>
</evidence>
<dbReference type="InterPro" id="IPR011708">
    <property type="entry name" value="DNA_pol3_alpha_NTPase_dom"/>
</dbReference>
<dbReference type="InterPro" id="IPR004805">
    <property type="entry name" value="DnaE2/DnaE/PolC"/>
</dbReference>
<dbReference type="PANTHER" id="PTHR32294:SF5">
    <property type="entry name" value="DNA POLYMERASE III POLC-TYPE"/>
    <property type="match status" value="1"/>
</dbReference>
<dbReference type="SMART" id="SM00479">
    <property type="entry name" value="EXOIII"/>
    <property type="match status" value="1"/>
</dbReference>
<keyword evidence="8 13" id="KW-0378">Hydrolase</keyword>
<keyword evidence="4 13" id="KW-0808">Transferase</keyword>
<feature type="coiled-coil region" evidence="14">
    <location>
        <begin position="169"/>
        <end position="205"/>
    </location>
</feature>
<dbReference type="InterPro" id="IPR013520">
    <property type="entry name" value="Ribonucl_H"/>
</dbReference>
<evidence type="ECO:0000259" key="16">
    <source>
        <dbReference type="SMART" id="SM00481"/>
    </source>
</evidence>
<dbReference type="InterPro" id="IPR006054">
    <property type="entry name" value="DnaQ"/>
</dbReference>
<dbReference type="InterPro" id="IPR044923">
    <property type="entry name" value="PolC_middle_finger_sf"/>
</dbReference>
<dbReference type="CDD" id="cd04484">
    <property type="entry name" value="polC_OBF"/>
    <property type="match status" value="1"/>
</dbReference>
<keyword evidence="18" id="KW-1185">Reference proteome</keyword>
<dbReference type="OrthoDB" id="9804290at2"/>
<dbReference type="Pfam" id="PF00929">
    <property type="entry name" value="RNase_T"/>
    <property type="match status" value="1"/>
</dbReference>
<dbReference type="NCBIfam" id="NF001688">
    <property type="entry name" value="PRK00448.1"/>
    <property type="match status" value="1"/>
</dbReference>
<dbReference type="Pfam" id="PF17657">
    <property type="entry name" value="DNA_pol3_finger"/>
    <property type="match status" value="1"/>
</dbReference>
<keyword evidence="14" id="KW-0175">Coiled coil</keyword>
<evidence type="ECO:0000256" key="7">
    <source>
        <dbReference type="ARBA" id="ARBA00022722"/>
    </source>
</evidence>
<evidence type="ECO:0000256" key="11">
    <source>
        <dbReference type="ARBA" id="ARBA00025611"/>
    </source>
</evidence>
<dbReference type="SMART" id="SM00481">
    <property type="entry name" value="POLIIIAc"/>
    <property type="match status" value="1"/>
</dbReference>
<dbReference type="GO" id="GO:0006261">
    <property type="term" value="P:DNA-templated DNA replication"/>
    <property type="evidence" value="ECO:0007669"/>
    <property type="project" value="UniProtKB-UniRule"/>
</dbReference>
<dbReference type="Pfam" id="PF07733">
    <property type="entry name" value="DNA_pol3_alpha"/>
    <property type="match status" value="2"/>
</dbReference>
<dbReference type="FunFam" id="3.30.420.10:FF:000045">
    <property type="entry name" value="3'-5' exonuclease DinG"/>
    <property type="match status" value="1"/>
</dbReference>
<evidence type="ECO:0000256" key="4">
    <source>
        <dbReference type="ARBA" id="ARBA00022679"/>
    </source>
</evidence>
<dbReference type="GO" id="GO:0003677">
    <property type="term" value="F:DNA binding"/>
    <property type="evidence" value="ECO:0007669"/>
    <property type="project" value="UniProtKB-UniRule"/>
</dbReference>
<reference evidence="18" key="1">
    <citation type="submission" date="2017-07" db="EMBL/GenBank/DDBJ databases">
        <title>Draft genome sequence of Effusibacillus lacus strain skLN1.</title>
        <authorList>
            <person name="Watanabe M."/>
            <person name="Kojima H."/>
            <person name="Fukui M."/>
        </authorList>
    </citation>
    <scope>NUCLEOTIDE SEQUENCE [LARGE SCALE GENOMIC DNA]</scope>
    <source>
        <strain evidence="18">skLN1</strain>
    </source>
</reference>
<evidence type="ECO:0000256" key="12">
    <source>
        <dbReference type="ARBA" id="ARBA00049244"/>
    </source>
</evidence>
<comment type="caution">
    <text evidence="17">The sequence shown here is derived from an EMBL/GenBank/DDBJ whole genome shotgun (WGS) entry which is preliminary data.</text>
</comment>
<keyword evidence="3 13" id="KW-0963">Cytoplasm</keyword>
<comment type="function">
    <text evidence="11">DNA polymerase III is a complex, multichain enzyme responsible for most of the replicative synthesis in bacteria. This DNA polymerase also exhibits 3' to 5' exonuclease activity. The alpha chain is the DNA polymerase.</text>
</comment>
<evidence type="ECO:0000256" key="10">
    <source>
        <dbReference type="ARBA" id="ARBA00022932"/>
    </source>
</evidence>
<dbReference type="EMBL" id="BDUF01000059">
    <property type="protein sequence ID" value="GAX90562.1"/>
    <property type="molecule type" value="Genomic_DNA"/>
</dbReference>
<dbReference type="GO" id="GO:0003887">
    <property type="term" value="F:DNA-directed DNA polymerase activity"/>
    <property type="evidence" value="ECO:0007669"/>
    <property type="project" value="UniProtKB-UniRule"/>
</dbReference>
<evidence type="ECO:0000256" key="13">
    <source>
        <dbReference type="HAMAP-Rule" id="MF_00356"/>
    </source>
</evidence>
<dbReference type="Gene3D" id="3.20.20.140">
    <property type="entry name" value="Metal-dependent hydrolases"/>
    <property type="match status" value="2"/>
</dbReference>
<dbReference type="CDD" id="cd07435">
    <property type="entry name" value="PHP_PolIIIA_POLC"/>
    <property type="match status" value="1"/>
</dbReference>
<dbReference type="GO" id="GO:0008408">
    <property type="term" value="F:3'-5' exonuclease activity"/>
    <property type="evidence" value="ECO:0007669"/>
    <property type="project" value="UniProtKB-UniRule"/>
</dbReference>
<dbReference type="InterPro" id="IPR004365">
    <property type="entry name" value="NA-bd_OB_tRNA"/>
</dbReference>
<comment type="subcellular location">
    <subcellularLocation>
        <location evidence="2 13">Cytoplasm</location>
    </subcellularLocation>
</comment>
<evidence type="ECO:0000256" key="5">
    <source>
        <dbReference type="ARBA" id="ARBA00022695"/>
    </source>
</evidence>
<protein>
    <recommendedName>
        <fullName evidence="13">DNA polymerase III PolC-type</fullName>
        <shortName evidence="13">PolIII</shortName>
        <ecNumber evidence="13">2.7.7.7</ecNumber>
    </recommendedName>
</protein>
<dbReference type="PANTHER" id="PTHR32294">
    <property type="entry name" value="DNA POLYMERASE III SUBUNIT ALPHA"/>
    <property type="match status" value="1"/>
</dbReference>
<proteinExistence type="inferred from homology"/>
<dbReference type="Gene3D" id="2.40.50.140">
    <property type="entry name" value="Nucleic acid-binding proteins"/>
    <property type="match status" value="1"/>
</dbReference>
<dbReference type="Gene3D" id="3.30.420.10">
    <property type="entry name" value="Ribonuclease H-like superfamily/Ribonuclease H"/>
    <property type="match status" value="1"/>
</dbReference>